<keyword evidence="1" id="KW-1133">Transmembrane helix</keyword>
<evidence type="ECO:0000256" key="2">
    <source>
        <dbReference type="SAM" id="SignalP"/>
    </source>
</evidence>
<dbReference type="HOGENOM" id="CLU_015091_1_2_1"/>
<feature type="transmembrane region" description="Helical" evidence="1">
    <location>
        <begin position="523"/>
        <end position="542"/>
    </location>
</feature>
<feature type="signal peptide" evidence="2">
    <location>
        <begin position="1"/>
        <end position="18"/>
    </location>
</feature>
<keyword evidence="1" id="KW-0472">Membrane</keyword>
<dbReference type="OrthoDB" id="2657661at2759"/>
<keyword evidence="4" id="KW-1185">Reference proteome</keyword>
<evidence type="ECO:0000313" key="4">
    <source>
        <dbReference type="Proteomes" id="UP000053257"/>
    </source>
</evidence>
<organism evidence="3 4">
    <name type="scientific">Phlebiopsis gigantea (strain 11061_1 CR5-6)</name>
    <name type="common">White-rot fungus</name>
    <name type="synonym">Peniophora gigantea</name>
    <dbReference type="NCBI Taxonomy" id="745531"/>
    <lineage>
        <taxon>Eukaryota</taxon>
        <taxon>Fungi</taxon>
        <taxon>Dikarya</taxon>
        <taxon>Basidiomycota</taxon>
        <taxon>Agaricomycotina</taxon>
        <taxon>Agaricomycetes</taxon>
        <taxon>Polyporales</taxon>
        <taxon>Phanerochaetaceae</taxon>
        <taxon>Phlebiopsis</taxon>
    </lineage>
</organism>
<sequence>MATTAVLHLLRRVGIALCLVNGDVSTPAPVSLAVPGGQIADPALHGTAQIAKPKPETPDAVMHNSYLRRHYVHREHVANDLAPFSNLPSARVASVGWRRLLSPEGRPYFWHEELNLFTNRYIFRDDIFPEDDEGKKPESSKDISELEMFARELRSRYPDQEQTKSENSDLVLEYMEKDYWGYYFADKKNRTVFWVDNIPIIQLVKGTYSPVQSGEHLDLIREAYFWYDAVSDLLALFNEQNYRTHLGLFPQRHHLSEAMIEDLRRTLRFMYTDTKTSSASTAPYGAECFKALLEITQDIKSGHDNAEDVWTVARFMYTLSRERFLHLFGQRGARLDRAESIFAKNKPQKSTYLFLLLSPILFYMPDVYIKKLNEMFVDGIINEGPWNKFWNEMRSDWERSFTPVTVLLSTNVGFLAIQSVDQSAGGTQRSVAQIASYVSTILSLGSYLVWWILSRQHPPGSQSTATDAIQYLSNRSTKLLLGVEADAVVYSLPTALFTWSMLAFLVAMSFITLAKSDAATEAVISIVLVIMAITNLFTNSFIREWDLSEVSDLQQLARHLRAKIADRLELSPDHSELVIDRVADGSWVYYFADKGRKTVFWVHDIPLSTILASCVRFVLKLKHNSDNLVREMTQSYRIHVELFPQRRVVEQEALNNLVDLMTYAFHDSKTSSTSTAPYEATKMKEILEVLKEVRVGENNGEGMWIIGA</sequence>
<keyword evidence="2" id="KW-0732">Signal</keyword>
<dbReference type="Proteomes" id="UP000053257">
    <property type="component" value="Unassembled WGS sequence"/>
</dbReference>
<feature type="chain" id="PRO_5002181359" description="WW domain-containing protein" evidence="2">
    <location>
        <begin position="19"/>
        <end position="708"/>
    </location>
</feature>
<keyword evidence="1" id="KW-0812">Transmembrane</keyword>
<dbReference type="STRING" id="745531.A0A0C3SFI4"/>
<proteinExistence type="predicted"/>
<protein>
    <recommendedName>
        <fullName evidence="5">WW domain-containing protein</fullName>
    </recommendedName>
</protein>
<name>A0A0C3SFI4_PHLG1</name>
<dbReference type="AlphaFoldDB" id="A0A0C3SFI4"/>
<gene>
    <name evidence="3" type="ORF">PHLGIDRAFT_124317</name>
</gene>
<reference evidence="3 4" key="1">
    <citation type="journal article" date="2014" name="PLoS Genet.">
        <title>Analysis of the Phlebiopsis gigantea genome, transcriptome and secretome provides insight into its pioneer colonization strategies of wood.</title>
        <authorList>
            <person name="Hori C."/>
            <person name="Ishida T."/>
            <person name="Igarashi K."/>
            <person name="Samejima M."/>
            <person name="Suzuki H."/>
            <person name="Master E."/>
            <person name="Ferreira P."/>
            <person name="Ruiz-Duenas F.J."/>
            <person name="Held B."/>
            <person name="Canessa P."/>
            <person name="Larrondo L.F."/>
            <person name="Schmoll M."/>
            <person name="Druzhinina I.S."/>
            <person name="Kubicek C.P."/>
            <person name="Gaskell J.A."/>
            <person name="Kersten P."/>
            <person name="St John F."/>
            <person name="Glasner J."/>
            <person name="Sabat G."/>
            <person name="Splinter BonDurant S."/>
            <person name="Syed K."/>
            <person name="Yadav J."/>
            <person name="Mgbeahuruike A.C."/>
            <person name="Kovalchuk A."/>
            <person name="Asiegbu F.O."/>
            <person name="Lackner G."/>
            <person name="Hoffmeister D."/>
            <person name="Rencoret J."/>
            <person name="Gutierrez A."/>
            <person name="Sun H."/>
            <person name="Lindquist E."/>
            <person name="Barry K."/>
            <person name="Riley R."/>
            <person name="Grigoriev I.V."/>
            <person name="Henrissat B."/>
            <person name="Kues U."/>
            <person name="Berka R.M."/>
            <person name="Martinez A.T."/>
            <person name="Covert S.F."/>
            <person name="Blanchette R.A."/>
            <person name="Cullen D."/>
        </authorList>
    </citation>
    <scope>NUCLEOTIDE SEQUENCE [LARGE SCALE GENOMIC DNA]</scope>
    <source>
        <strain evidence="3 4">11061_1 CR5-6</strain>
    </source>
</reference>
<evidence type="ECO:0000256" key="1">
    <source>
        <dbReference type="SAM" id="Phobius"/>
    </source>
</evidence>
<accession>A0A0C3SFI4</accession>
<feature type="transmembrane region" description="Helical" evidence="1">
    <location>
        <begin position="434"/>
        <end position="453"/>
    </location>
</feature>
<feature type="transmembrane region" description="Helical" evidence="1">
    <location>
        <begin position="487"/>
        <end position="511"/>
    </location>
</feature>
<evidence type="ECO:0008006" key="5">
    <source>
        <dbReference type="Google" id="ProtNLM"/>
    </source>
</evidence>
<dbReference type="EMBL" id="KN840441">
    <property type="protein sequence ID" value="KIP12140.1"/>
    <property type="molecule type" value="Genomic_DNA"/>
</dbReference>
<evidence type="ECO:0000313" key="3">
    <source>
        <dbReference type="EMBL" id="KIP12140.1"/>
    </source>
</evidence>